<dbReference type="SUPFAM" id="SSF48452">
    <property type="entry name" value="TPR-like"/>
    <property type="match status" value="1"/>
</dbReference>
<organism evidence="2 3">
    <name type="scientific">Nitrospira defluvii</name>
    <dbReference type="NCBI Taxonomy" id="330214"/>
    <lineage>
        <taxon>Bacteria</taxon>
        <taxon>Pseudomonadati</taxon>
        <taxon>Nitrospirota</taxon>
        <taxon>Nitrospiria</taxon>
        <taxon>Nitrospirales</taxon>
        <taxon>Nitrospiraceae</taxon>
        <taxon>Nitrospira</taxon>
    </lineage>
</organism>
<evidence type="ECO:0000256" key="1">
    <source>
        <dbReference type="PROSITE-ProRule" id="PRU00339"/>
    </source>
</evidence>
<gene>
    <name evidence="2" type="ORF">NSPZN2_11246</name>
</gene>
<sequence length="263" mass="29410">MTEAMGVRMDRMAQVVKGGQRLCRIGLCLFLSGCTSLPGLSELKQLPGFMDMPPQEEIQYDKTVLAYRVGGTAASTGSVLRNTVGKKIQTAQELQRFAASVNHEIVGVPTRYTAYALAGLYTPYNFVTKVFYIVPAVPLFVAGTVFKSAWEEAVETAYESGRTHFMRGELKEALANWNRAIALAPELRAISDLDYWRGRAFQEDGKVTEAVIAYQLFLSYSEGTRPEFFTKTFPADMRWEEEAADIERRLSEVQNLSNEKVGM</sequence>
<dbReference type="InterPro" id="IPR011990">
    <property type="entry name" value="TPR-like_helical_dom_sf"/>
</dbReference>
<dbReference type="Gene3D" id="1.25.40.10">
    <property type="entry name" value="Tetratricopeptide repeat domain"/>
    <property type="match status" value="1"/>
</dbReference>
<dbReference type="Proteomes" id="UP000675880">
    <property type="component" value="Unassembled WGS sequence"/>
</dbReference>
<evidence type="ECO:0000313" key="3">
    <source>
        <dbReference type="Proteomes" id="UP000675880"/>
    </source>
</evidence>
<reference evidence="2 3" key="1">
    <citation type="submission" date="2021-02" db="EMBL/GenBank/DDBJ databases">
        <authorList>
            <person name="Han P."/>
        </authorList>
    </citation>
    <scope>NUCLEOTIDE SEQUENCE [LARGE SCALE GENOMIC DNA]</scope>
    <source>
        <strain evidence="2">Candidatus Nitrospira sp. ZN2</strain>
    </source>
</reference>
<dbReference type="PROSITE" id="PS50005">
    <property type="entry name" value="TPR"/>
    <property type="match status" value="1"/>
</dbReference>
<dbReference type="RefSeq" id="WP_213041017.1">
    <property type="nucleotide sequence ID" value="NZ_CAJNBJ010000001.1"/>
</dbReference>
<name>A0ABM8QRQ2_9BACT</name>
<evidence type="ECO:0000313" key="2">
    <source>
        <dbReference type="EMBL" id="CAE6711651.1"/>
    </source>
</evidence>
<comment type="caution">
    <text evidence="2">The sequence shown here is derived from an EMBL/GenBank/DDBJ whole genome shotgun (WGS) entry which is preliminary data.</text>
</comment>
<keyword evidence="1" id="KW-0802">TPR repeat</keyword>
<protein>
    <submittedName>
        <fullName evidence="2">TPR_REGION domain-containing protein</fullName>
    </submittedName>
</protein>
<dbReference type="EMBL" id="CAJNBJ010000001">
    <property type="protein sequence ID" value="CAE6711651.1"/>
    <property type="molecule type" value="Genomic_DNA"/>
</dbReference>
<proteinExistence type="predicted"/>
<accession>A0ABM8QRQ2</accession>
<keyword evidence="3" id="KW-1185">Reference proteome</keyword>
<dbReference type="InterPro" id="IPR019734">
    <property type="entry name" value="TPR_rpt"/>
</dbReference>
<feature type="repeat" description="TPR" evidence="1">
    <location>
        <begin position="154"/>
        <end position="187"/>
    </location>
</feature>